<evidence type="ECO:0000256" key="3">
    <source>
        <dbReference type="ARBA" id="ARBA00022692"/>
    </source>
</evidence>
<feature type="transmembrane region" description="Helical" evidence="6">
    <location>
        <begin position="282"/>
        <end position="306"/>
    </location>
</feature>
<evidence type="ECO:0000313" key="8">
    <source>
        <dbReference type="EMBL" id="CAI9964983.1"/>
    </source>
</evidence>
<evidence type="ECO:0000256" key="4">
    <source>
        <dbReference type="ARBA" id="ARBA00022989"/>
    </source>
</evidence>
<name>A0AA86R2X9_9EUKA</name>
<proteinExistence type="predicted"/>
<dbReference type="InterPro" id="IPR036259">
    <property type="entry name" value="MFS_trans_sf"/>
</dbReference>
<accession>A0AA86R2X9</accession>
<reference evidence="9 10" key="2">
    <citation type="submission" date="2024-07" db="EMBL/GenBank/DDBJ databases">
        <authorList>
            <person name="Akdeniz Z."/>
        </authorList>
    </citation>
    <scope>NUCLEOTIDE SEQUENCE [LARGE SCALE GENOMIC DNA]</scope>
</reference>
<evidence type="ECO:0000256" key="6">
    <source>
        <dbReference type="SAM" id="Phobius"/>
    </source>
</evidence>
<dbReference type="SUPFAM" id="SSF103473">
    <property type="entry name" value="MFS general substrate transporter"/>
    <property type="match status" value="1"/>
</dbReference>
<comment type="subcellular location">
    <subcellularLocation>
        <location evidence="1">Membrane</location>
        <topology evidence="1">Multi-pass membrane protein</topology>
    </subcellularLocation>
</comment>
<dbReference type="PANTHER" id="PTHR23503">
    <property type="entry name" value="SOLUTE CARRIER FAMILY 2"/>
    <property type="match status" value="1"/>
</dbReference>
<organism evidence="8">
    <name type="scientific">Hexamita inflata</name>
    <dbReference type="NCBI Taxonomy" id="28002"/>
    <lineage>
        <taxon>Eukaryota</taxon>
        <taxon>Metamonada</taxon>
        <taxon>Diplomonadida</taxon>
        <taxon>Hexamitidae</taxon>
        <taxon>Hexamitinae</taxon>
        <taxon>Hexamita</taxon>
    </lineage>
</organism>
<comment type="caution">
    <text evidence="8">The sequence shown here is derived from an EMBL/GenBank/DDBJ whole genome shotgun (WGS) entry which is preliminary data.</text>
</comment>
<dbReference type="PROSITE" id="PS50850">
    <property type="entry name" value="MFS"/>
    <property type="match status" value="1"/>
</dbReference>
<feature type="transmembrane region" description="Helical" evidence="6">
    <location>
        <begin position="381"/>
        <end position="403"/>
    </location>
</feature>
<dbReference type="Pfam" id="PF00083">
    <property type="entry name" value="Sugar_tr"/>
    <property type="match status" value="1"/>
</dbReference>
<feature type="transmembrane region" description="Helical" evidence="6">
    <location>
        <begin position="247"/>
        <end position="270"/>
    </location>
</feature>
<keyword evidence="2" id="KW-0813">Transport</keyword>
<keyword evidence="5 6" id="KW-0472">Membrane</keyword>
<feature type="transmembrane region" description="Helical" evidence="6">
    <location>
        <begin position="163"/>
        <end position="185"/>
    </location>
</feature>
<feature type="transmembrane region" description="Helical" evidence="6">
    <location>
        <begin position="135"/>
        <end position="157"/>
    </location>
</feature>
<feature type="transmembrane region" description="Helical" evidence="6">
    <location>
        <begin position="409"/>
        <end position="427"/>
    </location>
</feature>
<dbReference type="AlphaFoldDB" id="A0AA86R2X9"/>
<evidence type="ECO:0000256" key="5">
    <source>
        <dbReference type="ARBA" id="ARBA00023136"/>
    </source>
</evidence>
<keyword evidence="3 6" id="KW-0812">Transmembrane</keyword>
<dbReference type="EMBL" id="CAXDID020000095">
    <property type="protein sequence ID" value="CAL6024430.1"/>
    <property type="molecule type" value="Genomic_DNA"/>
</dbReference>
<evidence type="ECO:0000313" key="10">
    <source>
        <dbReference type="Proteomes" id="UP001642409"/>
    </source>
</evidence>
<dbReference type="GO" id="GO:0016020">
    <property type="term" value="C:membrane"/>
    <property type="evidence" value="ECO:0007669"/>
    <property type="project" value="UniProtKB-SubCell"/>
</dbReference>
<feature type="transmembrane region" description="Helical" evidence="6">
    <location>
        <begin position="346"/>
        <end position="369"/>
    </location>
</feature>
<dbReference type="Proteomes" id="UP001642409">
    <property type="component" value="Unassembled WGS sequence"/>
</dbReference>
<keyword evidence="4 6" id="KW-1133">Transmembrane helix</keyword>
<evidence type="ECO:0000256" key="2">
    <source>
        <dbReference type="ARBA" id="ARBA00022448"/>
    </source>
</evidence>
<sequence>MSYNIIIFLVYLCGGLARGTALNNLNVVLMNMYSHVAAKFAVTSQIIALLSISVLCGSIMGTFSATPIILRFGRKNSILYMALISLLSSVTSMIPVHYVYLGVNKIITGFSTSIIMTAIPMLFSEFVAPNLRGVFGSFMNLFICVGVLISSIIQFYIAPHDKLFYISFVPGTVSSVLLIVLLFWVKESNTQKHATPLNENKNKILEEQNNSLQNEEDVDQTKQLKINTEKQNIEQIESIFSRKYRKCLLVALTLGPALAGSGMNAVIQYASQTFASSFNSPYSGTIGFIIVASVNTIAAIVATPFIRLIRRRLLWFISLLGCMICQSGLLILSFDFMDQKLNNKLKLILTIVFILFYQMGISSLYLAILSEVFPLEVKTKMMNFGMVMFWLTLITTTLLFPLIPRWCSYLLFLSIQTICFIILFKYLPETTGKTLQEIRKIMVDEEPKVEIKPATNAEALLE</sequence>
<feature type="transmembrane region" description="Helical" evidence="6">
    <location>
        <begin position="106"/>
        <end position="123"/>
    </location>
</feature>
<protein>
    <submittedName>
        <fullName evidence="8">Hexose transporter</fullName>
    </submittedName>
    <submittedName>
        <fullName evidence="9">Hexose_transporter</fullName>
    </submittedName>
</protein>
<feature type="domain" description="Major facilitator superfamily (MFS) profile" evidence="7">
    <location>
        <begin position="7"/>
        <end position="431"/>
    </location>
</feature>
<dbReference type="Gene3D" id="1.20.1250.20">
    <property type="entry name" value="MFS general substrate transporter like domains"/>
    <property type="match status" value="1"/>
</dbReference>
<evidence type="ECO:0000313" key="9">
    <source>
        <dbReference type="EMBL" id="CAL6024430.1"/>
    </source>
</evidence>
<feature type="transmembrane region" description="Helical" evidence="6">
    <location>
        <begin position="78"/>
        <end position="100"/>
    </location>
</feature>
<feature type="transmembrane region" description="Helical" evidence="6">
    <location>
        <begin position="45"/>
        <end position="66"/>
    </location>
</feature>
<evidence type="ECO:0000259" key="7">
    <source>
        <dbReference type="PROSITE" id="PS50850"/>
    </source>
</evidence>
<feature type="transmembrane region" description="Helical" evidence="6">
    <location>
        <begin position="313"/>
        <end position="334"/>
    </location>
</feature>
<gene>
    <name evidence="9" type="ORF">HINF_LOCUS29615</name>
    <name evidence="8" type="ORF">HINF_LOCUS52628</name>
</gene>
<dbReference type="EMBL" id="CATOUU010000983">
    <property type="protein sequence ID" value="CAI9964983.1"/>
    <property type="molecule type" value="Genomic_DNA"/>
</dbReference>
<keyword evidence="10" id="KW-1185">Reference proteome</keyword>
<dbReference type="InterPro" id="IPR020846">
    <property type="entry name" value="MFS_dom"/>
</dbReference>
<dbReference type="InterPro" id="IPR005828">
    <property type="entry name" value="MFS_sugar_transport-like"/>
</dbReference>
<reference evidence="8" key="1">
    <citation type="submission" date="2023-06" db="EMBL/GenBank/DDBJ databases">
        <authorList>
            <person name="Kurt Z."/>
        </authorList>
    </citation>
    <scope>NUCLEOTIDE SEQUENCE</scope>
</reference>
<dbReference type="InterPro" id="IPR045263">
    <property type="entry name" value="GLUT"/>
</dbReference>
<dbReference type="PANTHER" id="PTHR23503:SF8">
    <property type="entry name" value="FACILITATED GLUCOSE TRANSPORTER PROTEIN 1"/>
    <property type="match status" value="1"/>
</dbReference>
<evidence type="ECO:0000256" key="1">
    <source>
        <dbReference type="ARBA" id="ARBA00004141"/>
    </source>
</evidence>
<dbReference type="GO" id="GO:0015149">
    <property type="term" value="F:hexose transmembrane transporter activity"/>
    <property type="evidence" value="ECO:0007669"/>
    <property type="project" value="TreeGrafter"/>
</dbReference>